<evidence type="ECO:0000313" key="4">
    <source>
        <dbReference type="Proteomes" id="UP000775547"/>
    </source>
</evidence>
<feature type="compositionally biased region" description="Basic and acidic residues" evidence="1">
    <location>
        <begin position="717"/>
        <end position="736"/>
    </location>
</feature>
<feature type="compositionally biased region" description="Polar residues" evidence="1">
    <location>
        <begin position="23"/>
        <end position="34"/>
    </location>
</feature>
<accession>A0A9P7GDN5</accession>
<feature type="region of interest" description="Disordered" evidence="1">
    <location>
        <begin position="417"/>
        <end position="447"/>
    </location>
</feature>
<evidence type="ECO:0000256" key="2">
    <source>
        <dbReference type="SAM" id="Phobius"/>
    </source>
</evidence>
<feature type="transmembrane region" description="Helical" evidence="2">
    <location>
        <begin position="1033"/>
        <end position="1057"/>
    </location>
</feature>
<feature type="compositionally biased region" description="Basic and acidic residues" evidence="1">
    <location>
        <begin position="417"/>
        <end position="440"/>
    </location>
</feature>
<evidence type="ECO:0008006" key="5">
    <source>
        <dbReference type="Google" id="ProtNLM"/>
    </source>
</evidence>
<evidence type="ECO:0000313" key="3">
    <source>
        <dbReference type="EMBL" id="KAG5647674.1"/>
    </source>
</evidence>
<feature type="region of interest" description="Disordered" evidence="1">
    <location>
        <begin position="105"/>
        <end position="125"/>
    </location>
</feature>
<feature type="compositionally biased region" description="Low complexity" evidence="1">
    <location>
        <begin position="115"/>
        <end position="125"/>
    </location>
</feature>
<dbReference type="EMBL" id="JABCKV010000007">
    <property type="protein sequence ID" value="KAG5647674.1"/>
    <property type="molecule type" value="Genomic_DNA"/>
</dbReference>
<feature type="compositionally biased region" description="Polar residues" evidence="1">
    <location>
        <begin position="105"/>
        <end position="114"/>
    </location>
</feature>
<feature type="region of interest" description="Disordered" evidence="1">
    <location>
        <begin position="693"/>
        <end position="747"/>
    </location>
</feature>
<comment type="caution">
    <text evidence="3">The sequence shown here is derived from an EMBL/GenBank/DDBJ whole genome shotgun (WGS) entry which is preliminary data.</text>
</comment>
<feature type="transmembrane region" description="Helical" evidence="2">
    <location>
        <begin position="160"/>
        <end position="181"/>
    </location>
</feature>
<feature type="transmembrane region" description="Helical" evidence="2">
    <location>
        <begin position="336"/>
        <end position="357"/>
    </location>
</feature>
<feature type="transmembrane region" description="Helical" evidence="2">
    <location>
        <begin position="251"/>
        <end position="275"/>
    </location>
</feature>
<feature type="compositionally biased region" description="Polar residues" evidence="1">
    <location>
        <begin position="59"/>
        <end position="69"/>
    </location>
</feature>
<sequence length="1244" mass="135773">MSASRLDSTPIRPRRPHEGWWATATSGPSSSNAQPNSVSLPTPTPSPSNINPQSPEQPGSASTFDGSSDSGAAPVFTSIIPVTTVMEPTTTFTSFSETILTLASSSDSITSPGPASSISSLPTSSTTSTSAIFSTESATLELNSEPVCIGHGLDSSSEGLIASLVLPSAIGLLLWFLFAIVRPRFRQIYGLREWFVQHDLRPKPLGSGFFAFLFPHVPLVPSLPSDISNAGRSAAKDAELFPSDEQLSQRALWVSLMIVLGWTILGLIGALPLYLVSTPCLAENGTSARFGGAYSTLLDLSLMRLLRLLDNGNVSTVNLVARIQTRAEPSEDPQNVHVRVIVLTALTILLGVLPPLWKIVKELNALVAYRRAFTEVRCEGKELGWLSATQAPGFVGWGEQRLKDFILKTGLSYSMEPRDGRARARNGEPSTRTRDREERQPLNNSEEANLDVDVQSLFSIGDTQALALLIEERDEILENLEIAETRYISSFRVTTPDASIADYENSGPVDSDRPYISRPLPLGQNGTRRAQRGRRRHVNPAFAASSLAPTSFVAPSQYYKLHSVQGVSGGRFADSGTIDRLPSLAESINSRVIGSRFIEVNRNSVAYGRLPLGSHVIVERSGQLGPGGSSAPQDDSFRFSAIPDPRRFGPNYGIDDSIVEEEVDEHGLRHGQSGYDENYLQDDSEWVDLTKELPRGAESEPNGPLPGPSTFRRRPKKEPVASVRRETFPLRGDGPEHVQPPHLRLQPSQPFVRPMEGLNFDDLGHVYADITTWRSRLKVTNAEIAEAQRESYNDIADGARIKGWLMIGRGLRYMPGVQLIEGRAKEDIRWDVLQNERSPMDAAVFWAIVFVVIVLLAAGLTAASGLALATAPNMAHYLPFLKPLLTTHRLLAGIATVLAPAVAATLFISIALCLVHWVANVHGSISISGGHLFVFKVTFFILTTVASLWLVAVGALLFALRAFDENSGVPQSVASGSIYMSILALSITLTVAITFPALLVLQPFRLWRVLRDERQAVTPRQRFRGLIFLSRKFWIEGGILVGAGVLVIIFVEAYTAWTARLPGRRSLSPITQDSLNTFEVTAWNTDRRNVDDEGTSRGSSTGRYPRLRGSMASVLEMMSLTLAVMPSPTNYRGPVPLPSFLAETETLDDLTATERAARTHPDAPPHLPPLPFTDHAEDMAGILYAPELIAPPPIIWLPNDSAGVARSEAVDLQKYHDLAVTLDVRALEDVLPRRSSSSRRRGTH</sequence>
<reference evidence="3" key="2">
    <citation type="submission" date="2021-10" db="EMBL/GenBank/DDBJ databases">
        <title>Phylogenomics reveals ancestral predisposition of the termite-cultivated fungus Termitomyces towards a domesticated lifestyle.</title>
        <authorList>
            <person name="Auxier B."/>
            <person name="Grum-Grzhimaylo A."/>
            <person name="Cardenas M.E."/>
            <person name="Lodge J.D."/>
            <person name="Laessoe T."/>
            <person name="Pedersen O."/>
            <person name="Smith M.E."/>
            <person name="Kuyper T.W."/>
            <person name="Franco-Molano E.A."/>
            <person name="Baroni T.J."/>
            <person name="Aanen D.K."/>
        </authorList>
    </citation>
    <scope>NUCLEOTIDE SEQUENCE</scope>
    <source>
        <strain evidence="3">AP01</strain>
        <tissue evidence="3">Mycelium</tissue>
    </source>
</reference>
<dbReference type="Proteomes" id="UP000775547">
    <property type="component" value="Unassembled WGS sequence"/>
</dbReference>
<keyword evidence="2" id="KW-1133">Transmembrane helix</keyword>
<feature type="transmembrane region" description="Helical" evidence="2">
    <location>
        <begin position="931"/>
        <end position="958"/>
    </location>
</feature>
<keyword evidence="2" id="KW-0472">Membrane</keyword>
<reference evidence="3" key="1">
    <citation type="submission" date="2020-07" db="EMBL/GenBank/DDBJ databases">
        <authorList>
            <person name="Nieuwenhuis M."/>
            <person name="Van De Peppel L.J.J."/>
        </authorList>
    </citation>
    <scope>NUCLEOTIDE SEQUENCE</scope>
    <source>
        <strain evidence="3">AP01</strain>
        <tissue evidence="3">Mycelium</tissue>
    </source>
</reference>
<dbReference type="OrthoDB" id="2591106at2759"/>
<gene>
    <name evidence="3" type="ORF">DXG03_008397</name>
</gene>
<name>A0A9P7GDN5_9AGAR</name>
<dbReference type="AlphaFoldDB" id="A0A9P7GDN5"/>
<feature type="region of interest" description="Disordered" evidence="1">
    <location>
        <begin position="1"/>
        <end position="69"/>
    </location>
</feature>
<feature type="region of interest" description="Disordered" evidence="1">
    <location>
        <begin position="502"/>
        <end position="534"/>
    </location>
</feature>
<feature type="compositionally biased region" description="Low complexity" evidence="1">
    <location>
        <begin position="35"/>
        <end position="58"/>
    </location>
</feature>
<proteinExistence type="predicted"/>
<feature type="transmembrane region" description="Helical" evidence="2">
    <location>
        <begin position="978"/>
        <end position="1001"/>
    </location>
</feature>
<keyword evidence="4" id="KW-1185">Reference proteome</keyword>
<protein>
    <recommendedName>
        <fullName evidence="5">CSC1/OSCA1-like 7TM region domain-containing protein</fullName>
    </recommendedName>
</protein>
<feature type="transmembrane region" description="Helical" evidence="2">
    <location>
        <begin position="843"/>
        <end position="870"/>
    </location>
</feature>
<evidence type="ECO:0000256" key="1">
    <source>
        <dbReference type="SAM" id="MobiDB-lite"/>
    </source>
</evidence>
<keyword evidence="2" id="KW-0812">Transmembrane</keyword>
<organism evidence="3 4">
    <name type="scientific">Asterophora parasitica</name>
    <dbReference type="NCBI Taxonomy" id="117018"/>
    <lineage>
        <taxon>Eukaryota</taxon>
        <taxon>Fungi</taxon>
        <taxon>Dikarya</taxon>
        <taxon>Basidiomycota</taxon>
        <taxon>Agaricomycotina</taxon>
        <taxon>Agaricomycetes</taxon>
        <taxon>Agaricomycetidae</taxon>
        <taxon>Agaricales</taxon>
        <taxon>Tricholomatineae</taxon>
        <taxon>Lyophyllaceae</taxon>
        <taxon>Asterophora</taxon>
    </lineage>
</organism>
<feature type="transmembrane region" description="Helical" evidence="2">
    <location>
        <begin position="890"/>
        <end position="919"/>
    </location>
</feature>